<name>A0ACB9WZ66_CHAAC</name>
<protein>
    <submittedName>
        <fullName evidence="1">Uncharacterized protein</fullName>
    </submittedName>
</protein>
<evidence type="ECO:0000313" key="2">
    <source>
        <dbReference type="Proteomes" id="UP001057452"/>
    </source>
</evidence>
<evidence type="ECO:0000313" key="1">
    <source>
        <dbReference type="EMBL" id="KAI4819119.1"/>
    </source>
</evidence>
<gene>
    <name evidence="1" type="ORF">KUCAC02_004396</name>
</gene>
<keyword evidence="2" id="KW-1185">Reference proteome</keyword>
<sequence>GPQGRYDRLIQGDAKVEGEVSETVTLCFVSAGWKTGEIASREKGKRVGERERGEKEGRSVGEEVSHVTDLDMREAF</sequence>
<reference evidence="1" key="1">
    <citation type="submission" date="2022-05" db="EMBL/GenBank/DDBJ databases">
        <title>Chromosome-level genome of Chaenocephalus aceratus.</title>
        <authorList>
            <person name="Park H."/>
        </authorList>
    </citation>
    <scope>NUCLEOTIDE SEQUENCE</scope>
    <source>
        <strain evidence="1">KU_202001</strain>
    </source>
</reference>
<organism evidence="1 2">
    <name type="scientific">Chaenocephalus aceratus</name>
    <name type="common">Blackfin icefish</name>
    <name type="synonym">Chaenichthys aceratus</name>
    <dbReference type="NCBI Taxonomy" id="36190"/>
    <lineage>
        <taxon>Eukaryota</taxon>
        <taxon>Metazoa</taxon>
        <taxon>Chordata</taxon>
        <taxon>Craniata</taxon>
        <taxon>Vertebrata</taxon>
        <taxon>Euteleostomi</taxon>
        <taxon>Actinopterygii</taxon>
        <taxon>Neopterygii</taxon>
        <taxon>Teleostei</taxon>
        <taxon>Neoteleostei</taxon>
        <taxon>Acanthomorphata</taxon>
        <taxon>Eupercaria</taxon>
        <taxon>Perciformes</taxon>
        <taxon>Notothenioidei</taxon>
        <taxon>Channichthyidae</taxon>
        <taxon>Chaenocephalus</taxon>
    </lineage>
</organism>
<accession>A0ACB9WZ66</accession>
<feature type="non-terminal residue" evidence="1">
    <location>
        <position position="1"/>
    </location>
</feature>
<dbReference type="EMBL" id="CM043794">
    <property type="protein sequence ID" value="KAI4819119.1"/>
    <property type="molecule type" value="Genomic_DNA"/>
</dbReference>
<proteinExistence type="predicted"/>
<dbReference type="Proteomes" id="UP001057452">
    <property type="component" value="Chromosome 10"/>
</dbReference>
<comment type="caution">
    <text evidence="1">The sequence shown here is derived from an EMBL/GenBank/DDBJ whole genome shotgun (WGS) entry which is preliminary data.</text>
</comment>
<feature type="non-terminal residue" evidence="1">
    <location>
        <position position="76"/>
    </location>
</feature>